<proteinExistence type="inferred from homology"/>
<feature type="compositionally biased region" description="Basic residues" evidence="2">
    <location>
        <begin position="1"/>
        <end position="13"/>
    </location>
</feature>
<feature type="compositionally biased region" description="Polar residues" evidence="2">
    <location>
        <begin position="14"/>
        <end position="31"/>
    </location>
</feature>
<feature type="compositionally biased region" description="Acidic residues" evidence="2">
    <location>
        <begin position="320"/>
        <end position="336"/>
    </location>
</feature>
<dbReference type="PANTHER" id="PTHR12794">
    <property type="entry name" value="GEMIN2"/>
    <property type="match status" value="1"/>
</dbReference>
<dbReference type="Proteomes" id="UP001412239">
    <property type="component" value="Unassembled WGS sequence"/>
</dbReference>
<evidence type="ECO:0000256" key="1">
    <source>
        <dbReference type="ARBA" id="ARBA00025758"/>
    </source>
</evidence>
<feature type="region of interest" description="Disordered" evidence="2">
    <location>
        <begin position="1"/>
        <end position="77"/>
    </location>
</feature>
<dbReference type="Gene3D" id="1.20.58.1070">
    <property type="match status" value="1"/>
</dbReference>
<dbReference type="GO" id="GO:0032797">
    <property type="term" value="C:SMN complex"/>
    <property type="evidence" value="ECO:0007669"/>
    <property type="project" value="TreeGrafter"/>
</dbReference>
<protein>
    <submittedName>
        <fullName evidence="3">Uncharacterized protein</fullName>
    </submittedName>
</protein>
<dbReference type="GO" id="GO:0000387">
    <property type="term" value="P:spliceosomal snRNP assembly"/>
    <property type="evidence" value="ECO:0007669"/>
    <property type="project" value="InterPro"/>
</dbReference>
<dbReference type="InterPro" id="IPR035426">
    <property type="entry name" value="Gemin2/Brr1"/>
</dbReference>
<dbReference type="AlphaFoldDB" id="A0A292Q9Q2"/>
<evidence type="ECO:0000256" key="2">
    <source>
        <dbReference type="SAM" id="MobiDB-lite"/>
    </source>
</evidence>
<dbReference type="GO" id="GO:0005634">
    <property type="term" value="C:nucleus"/>
    <property type="evidence" value="ECO:0007669"/>
    <property type="project" value="TreeGrafter"/>
</dbReference>
<sequence>MTKRKKRGQHKGRNPQNNNEAGTSYSSNHDNGANKRPRYNSGDNSGFDFDASKGYIDPATGQRGAFPGLEGGPDDFYGPANDGVDYLRMVRSEAKGVPTLLVAGQKTRRPPPLPILQSSTLNYDDDEPEAIEQPVDELEEGEIFDEQEVDDDEQGWYNDGAYTAAVDPAAAIPVIELPTALSLWHNTLLTSFRSVRRNLHANPPTPLLPLAVSPSLPVRKQRSLWQQHIFNTHPTPKELWGIDQQTVLRLLRWLTQRMSEIAKHKNGRCWSQWLWGLLMRLDDCLTADETSIVRELGKRCLIIRERMATSLQSGRIPGDQGEEETEDGEDEDEGNEEVQEFIVAQDEGTIATSATELPDQTPDSLTAPEIEAVVESEETPQHEVTPEPIPSLKAENFAETKETKGLGLASRLKATLQSIQNRRLQELQQPGQKHQPNHNAPILRTVDSLSQPDTFGVLDMVISIVGDFYGQKDLLADRKTPIHLSAS</sequence>
<reference evidence="3" key="1">
    <citation type="submission" date="2015-10" db="EMBL/GenBank/DDBJ databases">
        <authorList>
            <person name="Regsiter A."/>
            <person name="william w."/>
        </authorList>
    </citation>
    <scope>NUCLEOTIDE SEQUENCE</scope>
    <source>
        <strain evidence="3">Montdore</strain>
    </source>
</reference>
<dbReference type="EMBL" id="LN890947">
    <property type="protein sequence ID" value="CUS15437.1"/>
    <property type="molecule type" value="Genomic_DNA"/>
</dbReference>
<dbReference type="PANTHER" id="PTHR12794:SF0">
    <property type="entry name" value="GEM-ASSOCIATED PROTEIN 2"/>
    <property type="match status" value="1"/>
</dbReference>
<feature type="region of interest" description="Disordered" evidence="2">
    <location>
        <begin position="311"/>
        <end position="336"/>
    </location>
</feature>
<keyword evidence="4" id="KW-1185">Reference proteome</keyword>
<gene>
    <name evidence="3" type="ORF">GSTUAT00000488001</name>
</gene>
<evidence type="ECO:0000313" key="4">
    <source>
        <dbReference type="Proteomes" id="UP001412239"/>
    </source>
</evidence>
<dbReference type="Pfam" id="PF04938">
    <property type="entry name" value="SIP1"/>
    <property type="match status" value="1"/>
</dbReference>
<name>A0A292Q9Q2_9PEZI</name>
<organism evidence="3 4">
    <name type="scientific">Tuber aestivum</name>
    <name type="common">summer truffle</name>
    <dbReference type="NCBI Taxonomy" id="59557"/>
    <lineage>
        <taxon>Eukaryota</taxon>
        <taxon>Fungi</taxon>
        <taxon>Dikarya</taxon>
        <taxon>Ascomycota</taxon>
        <taxon>Pezizomycotina</taxon>
        <taxon>Pezizomycetes</taxon>
        <taxon>Pezizales</taxon>
        <taxon>Tuberaceae</taxon>
        <taxon>Tuber</taxon>
    </lineage>
</organism>
<evidence type="ECO:0000313" key="3">
    <source>
        <dbReference type="EMBL" id="CUS15437.1"/>
    </source>
</evidence>
<comment type="similarity">
    <text evidence="1">Belongs to the gemin-2 family.</text>
</comment>
<accession>A0A292Q9Q2</accession>